<evidence type="ECO:0000313" key="1">
    <source>
        <dbReference type="EMBL" id="KAJ7658897.1"/>
    </source>
</evidence>
<organism evidence="1 2">
    <name type="scientific">Mycena rosella</name>
    <name type="common">Pink bonnet</name>
    <name type="synonym">Agaricus rosellus</name>
    <dbReference type="NCBI Taxonomy" id="1033263"/>
    <lineage>
        <taxon>Eukaryota</taxon>
        <taxon>Fungi</taxon>
        <taxon>Dikarya</taxon>
        <taxon>Basidiomycota</taxon>
        <taxon>Agaricomycotina</taxon>
        <taxon>Agaricomycetes</taxon>
        <taxon>Agaricomycetidae</taxon>
        <taxon>Agaricales</taxon>
        <taxon>Marasmiineae</taxon>
        <taxon>Mycenaceae</taxon>
        <taxon>Mycena</taxon>
    </lineage>
</organism>
<evidence type="ECO:0000313" key="2">
    <source>
        <dbReference type="Proteomes" id="UP001221757"/>
    </source>
</evidence>
<dbReference type="EMBL" id="JARKIE010000276">
    <property type="protein sequence ID" value="KAJ7658897.1"/>
    <property type="molecule type" value="Genomic_DNA"/>
</dbReference>
<accession>A0AAD7G2A8</accession>
<comment type="caution">
    <text evidence="1">The sequence shown here is derived from an EMBL/GenBank/DDBJ whole genome shotgun (WGS) entry which is preliminary data.</text>
</comment>
<name>A0AAD7G2A8_MYCRO</name>
<proteinExistence type="predicted"/>
<sequence>MPLCSNFEFEKFPFLEYFPRGAPAGRAASDWSSRRIAKFEISFSGIFSHGSGGKRRPREHYWVCRYRGKGKSERSERWCVSSVVLPSAQANDPTAPLVHFPPIRRHCGRMALVILLSSVCKGEGLFYLDPAARRERPRPPKEIFPKTVPAALWERKITAADLYPKTCLASQRVACGDEEEK</sequence>
<protein>
    <submittedName>
        <fullName evidence="1">Uncharacterized protein</fullName>
    </submittedName>
</protein>
<keyword evidence="2" id="KW-1185">Reference proteome</keyword>
<dbReference type="AlphaFoldDB" id="A0AAD7G2A8"/>
<dbReference type="Proteomes" id="UP001221757">
    <property type="component" value="Unassembled WGS sequence"/>
</dbReference>
<gene>
    <name evidence="1" type="ORF">B0H17DRAFT_1145509</name>
</gene>
<reference evidence="1" key="1">
    <citation type="submission" date="2023-03" db="EMBL/GenBank/DDBJ databases">
        <title>Massive genome expansion in bonnet fungi (Mycena s.s.) driven by repeated elements and novel gene families across ecological guilds.</title>
        <authorList>
            <consortium name="Lawrence Berkeley National Laboratory"/>
            <person name="Harder C.B."/>
            <person name="Miyauchi S."/>
            <person name="Viragh M."/>
            <person name="Kuo A."/>
            <person name="Thoen E."/>
            <person name="Andreopoulos B."/>
            <person name="Lu D."/>
            <person name="Skrede I."/>
            <person name="Drula E."/>
            <person name="Henrissat B."/>
            <person name="Morin E."/>
            <person name="Kohler A."/>
            <person name="Barry K."/>
            <person name="LaButti K."/>
            <person name="Morin E."/>
            <person name="Salamov A."/>
            <person name="Lipzen A."/>
            <person name="Mereny Z."/>
            <person name="Hegedus B."/>
            <person name="Baldrian P."/>
            <person name="Stursova M."/>
            <person name="Weitz H."/>
            <person name="Taylor A."/>
            <person name="Grigoriev I.V."/>
            <person name="Nagy L.G."/>
            <person name="Martin F."/>
            <person name="Kauserud H."/>
        </authorList>
    </citation>
    <scope>NUCLEOTIDE SEQUENCE</scope>
    <source>
        <strain evidence="1">CBHHK067</strain>
    </source>
</reference>